<proteinExistence type="predicted"/>
<sequence length="176" mass="20224">MKLLSEEVDLGFLSAQYENIRFYMFRSDDPLSFISCITCICETSAEVVENWQAIQNIISVHHQPVGSLAAWNVYLVFVTVEQVPLREKYEIENNKFAARKIIIDGLLEIPSLEQLAIELQNQLLGSDLTLDTRVNDPKEALLSLERYVRGAPLDSKTESREKRSQMINNIMEFLKK</sequence>
<reference evidence="2" key="1">
    <citation type="journal article" date="2020" name="MBio">
        <title>Horizontal gene transfer to a defensive symbiont with a reduced genome amongst a multipartite beetle microbiome.</title>
        <authorList>
            <person name="Waterworth S.C."/>
            <person name="Florez L.V."/>
            <person name="Rees E.R."/>
            <person name="Hertweck C."/>
            <person name="Kaltenpoth M."/>
            <person name="Kwan J.C."/>
        </authorList>
    </citation>
    <scope>NUCLEOTIDE SEQUENCE [LARGE SCALE GENOMIC DNA]</scope>
</reference>
<dbReference type="AlphaFoldDB" id="A0A833PE32"/>
<evidence type="ECO:0000313" key="1">
    <source>
        <dbReference type="EMBL" id="KAF1026845.1"/>
    </source>
</evidence>
<dbReference type="Proteomes" id="UP000490535">
    <property type="component" value="Unassembled WGS sequence"/>
</dbReference>
<comment type="caution">
    <text evidence="1">The sequence shown here is derived from an EMBL/GenBank/DDBJ whole genome shotgun (WGS) entry which is preliminary data.</text>
</comment>
<dbReference type="Pfam" id="PF20289">
    <property type="entry name" value="MComp1"/>
    <property type="match status" value="1"/>
</dbReference>
<gene>
    <name evidence="1" type="ORF">GAK29_01040</name>
</gene>
<evidence type="ECO:0000313" key="2">
    <source>
        <dbReference type="Proteomes" id="UP000490535"/>
    </source>
</evidence>
<organism evidence="1 2">
    <name type="scientific">Acinetobacter bereziniae</name>
    <name type="common">Acinetobacter genomosp. 10</name>
    <dbReference type="NCBI Taxonomy" id="106648"/>
    <lineage>
        <taxon>Bacteria</taxon>
        <taxon>Pseudomonadati</taxon>
        <taxon>Pseudomonadota</taxon>
        <taxon>Gammaproteobacteria</taxon>
        <taxon>Moraxellales</taxon>
        <taxon>Moraxellaceae</taxon>
        <taxon>Acinetobacter</taxon>
    </lineage>
</organism>
<dbReference type="InterPro" id="IPR046905">
    <property type="entry name" value="ABC-3C_MC1"/>
</dbReference>
<name>A0A833PE32_ACIBZ</name>
<protein>
    <submittedName>
        <fullName evidence="1">Uncharacterized protein</fullName>
    </submittedName>
</protein>
<dbReference type="EMBL" id="WNDP01000017">
    <property type="protein sequence ID" value="KAF1026845.1"/>
    <property type="molecule type" value="Genomic_DNA"/>
</dbReference>
<accession>A0A833PE32</accession>